<accession>A0A4Y3IHT5</accession>
<proteinExistence type="predicted"/>
<feature type="domain" description="HTH araC/xylS-type" evidence="4">
    <location>
        <begin position="226"/>
        <end position="324"/>
    </location>
</feature>
<reference evidence="5 6" key="1">
    <citation type="submission" date="2019-06" db="EMBL/GenBank/DDBJ databases">
        <title>Whole genome shotgun sequence of Vibrio comitans NBRC 102076.</title>
        <authorList>
            <person name="Hosoyama A."/>
            <person name="Uohara A."/>
            <person name="Ohji S."/>
            <person name="Ichikawa N."/>
        </authorList>
    </citation>
    <scope>NUCLEOTIDE SEQUENCE [LARGE SCALE GENOMIC DNA]</scope>
    <source>
        <strain evidence="5 6">NBRC 102076</strain>
    </source>
</reference>
<dbReference type="PANTHER" id="PTHR47894:SF4">
    <property type="entry name" value="HTH-TYPE TRANSCRIPTIONAL REGULATOR GADX"/>
    <property type="match status" value="1"/>
</dbReference>
<evidence type="ECO:0000259" key="4">
    <source>
        <dbReference type="PROSITE" id="PS01124"/>
    </source>
</evidence>
<dbReference type="InterPro" id="IPR018060">
    <property type="entry name" value="HTH_AraC"/>
</dbReference>
<dbReference type="GO" id="GO:0005829">
    <property type="term" value="C:cytosol"/>
    <property type="evidence" value="ECO:0007669"/>
    <property type="project" value="TreeGrafter"/>
</dbReference>
<dbReference type="SUPFAM" id="SSF46689">
    <property type="entry name" value="Homeodomain-like"/>
    <property type="match status" value="1"/>
</dbReference>
<dbReference type="GO" id="GO:0000976">
    <property type="term" value="F:transcription cis-regulatory region binding"/>
    <property type="evidence" value="ECO:0007669"/>
    <property type="project" value="TreeGrafter"/>
</dbReference>
<dbReference type="Pfam" id="PF12833">
    <property type="entry name" value="HTH_18"/>
    <property type="match status" value="1"/>
</dbReference>
<comment type="caution">
    <text evidence="5">The sequence shown here is derived from an EMBL/GenBank/DDBJ whole genome shotgun (WGS) entry which is preliminary data.</text>
</comment>
<dbReference type="PRINTS" id="PR00032">
    <property type="entry name" value="HTHARAC"/>
</dbReference>
<keyword evidence="3" id="KW-0804">Transcription</keyword>
<organism evidence="5 6">
    <name type="scientific">Vibrio comitans NBRC 102076</name>
    <dbReference type="NCBI Taxonomy" id="1219078"/>
    <lineage>
        <taxon>Bacteria</taxon>
        <taxon>Pseudomonadati</taxon>
        <taxon>Pseudomonadota</taxon>
        <taxon>Gammaproteobacteria</taxon>
        <taxon>Vibrionales</taxon>
        <taxon>Vibrionaceae</taxon>
        <taxon>Vibrio</taxon>
    </lineage>
</organism>
<keyword evidence="1" id="KW-0805">Transcription regulation</keyword>
<keyword evidence="6" id="KW-1185">Reference proteome</keyword>
<dbReference type="Gene3D" id="1.10.10.60">
    <property type="entry name" value="Homeodomain-like"/>
    <property type="match status" value="1"/>
</dbReference>
<sequence>MVPLVNVALVRAALESYKKITNRPIEVENFGLSTLVYEQKGYFFPSKPFSVFLSFVHHSLDDFQLYRFYEHLCRSFAIPLFISKCPRKPMDVYESLRFFINIGQTETPSAKVTLEHDDNEFWVLRDKVIKNVADDGPSNLFFFMFIKVAIDVLTKQKIRALRIKSPSPSITPVLSPMVSEPANDVISTESLAGICFSKPLLEEKVVLEEHKFASNLGHEQEIGLIDSVKMAMDSYIGTPNYNIETIADTLGVSIRQLQYKLEEHGTTFKELKDEVMLVNTKLMIQGTNQSLSNIATQLGFSSISQFSRSIKRLTGVSPKEYKKQLLGSQNKKHP</sequence>
<dbReference type="SMART" id="SM00342">
    <property type="entry name" value="HTH_ARAC"/>
    <property type="match status" value="1"/>
</dbReference>
<protein>
    <recommendedName>
        <fullName evidence="4">HTH araC/xylS-type domain-containing protein</fullName>
    </recommendedName>
</protein>
<evidence type="ECO:0000256" key="2">
    <source>
        <dbReference type="ARBA" id="ARBA00023125"/>
    </source>
</evidence>
<dbReference type="GO" id="GO:0003700">
    <property type="term" value="F:DNA-binding transcription factor activity"/>
    <property type="evidence" value="ECO:0007669"/>
    <property type="project" value="InterPro"/>
</dbReference>
<dbReference type="RefSeq" id="WP_141268479.1">
    <property type="nucleotide sequence ID" value="NZ_BJLH01000001.1"/>
</dbReference>
<keyword evidence="2" id="KW-0238">DNA-binding</keyword>
<dbReference type="PROSITE" id="PS01124">
    <property type="entry name" value="HTH_ARAC_FAMILY_2"/>
    <property type="match status" value="1"/>
</dbReference>
<dbReference type="Proteomes" id="UP000318242">
    <property type="component" value="Unassembled WGS sequence"/>
</dbReference>
<name>A0A4Y3IHT5_9VIBR</name>
<dbReference type="EMBL" id="BJLH01000001">
    <property type="protein sequence ID" value="GEA59013.1"/>
    <property type="molecule type" value="Genomic_DNA"/>
</dbReference>
<dbReference type="OrthoDB" id="5949386at2"/>
<evidence type="ECO:0000256" key="3">
    <source>
        <dbReference type="ARBA" id="ARBA00023163"/>
    </source>
</evidence>
<dbReference type="InterPro" id="IPR009057">
    <property type="entry name" value="Homeodomain-like_sf"/>
</dbReference>
<gene>
    <name evidence="5" type="ORF">VCO01S_02060</name>
</gene>
<dbReference type="InterPro" id="IPR020449">
    <property type="entry name" value="Tscrpt_reg_AraC-type_HTH"/>
</dbReference>
<dbReference type="PANTHER" id="PTHR47894">
    <property type="entry name" value="HTH-TYPE TRANSCRIPTIONAL REGULATOR GADX"/>
    <property type="match status" value="1"/>
</dbReference>
<evidence type="ECO:0000313" key="6">
    <source>
        <dbReference type="Proteomes" id="UP000318242"/>
    </source>
</evidence>
<dbReference type="AlphaFoldDB" id="A0A4Y3IHT5"/>
<evidence type="ECO:0000256" key="1">
    <source>
        <dbReference type="ARBA" id="ARBA00023015"/>
    </source>
</evidence>
<evidence type="ECO:0000313" key="5">
    <source>
        <dbReference type="EMBL" id="GEA59013.1"/>
    </source>
</evidence>